<evidence type="ECO:0000313" key="2">
    <source>
        <dbReference type="EMBL" id="HIZ66375.1"/>
    </source>
</evidence>
<evidence type="ECO:0000313" key="3">
    <source>
        <dbReference type="Proteomes" id="UP000824056"/>
    </source>
</evidence>
<organism evidence="2 3">
    <name type="scientific">Candidatus Blautia pullicola</name>
    <dbReference type="NCBI Taxonomy" id="2838498"/>
    <lineage>
        <taxon>Bacteria</taxon>
        <taxon>Bacillati</taxon>
        <taxon>Bacillota</taxon>
        <taxon>Clostridia</taxon>
        <taxon>Lachnospirales</taxon>
        <taxon>Lachnospiraceae</taxon>
        <taxon>Blautia</taxon>
    </lineage>
</organism>
<dbReference type="SUPFAM" id="SSF51726">
    <property type="entry name" value="UROD/MetE-like"/>
    <property type="match status" value="1"/>
</dbReference>
<protein>
    <submittedName>
        <fullName evidence="2">Methyltransferase</fullName>
    </submittedName>
</protein>
<name>A0A9D2FT58_9FIRM</name>
<dbReference type="GO" id="GO:0008168">
    <property type="term" value="F:methyltransferase activity"/>
    <property type="evidence" value="ECO:0007669"/>
    <property type="project" value="UniProtKB-KW"/>
</dbReference>
<gene>
    <name evidence="2" type="ORF">H9809_10840</name>
</gene>
<dbReference type="GO" id="GO:0006779">
    <property type="term" value="P:porphyrin-containing compound biosynthetic process"/>
    <property type="evidence" value="ECO:0007669"/>
    <property type="project" value="InterPro"/>
</dbReference>
<accession>A0A9D2FT58</accession>
<evidence type="ECO:0000259" key="1">
    <source>
        <dbReference type="Pfam" id="PF01208"/>
    </source>
</evidence>
<reference evidence="2" key="1">
    <citation type="journal article" date="2021" name="PeerJ">
        <title>Extensive microbial diversity within the chicken gut microbiome revealed by metagenomics and culture.</title>
        <authorList>
            <person name="Gilroy R."/>
            <person name="Ravi A."/>
            <person name="Getino M."/>
            <person name="Pursley I."/>
            <person name="Horton D.L."/>
            <person name="Alikhan N.F."/>
            <person name="Baker D."/>
            <person name="Gharbi K."/>
            <person name="Hall N."/>
            <person name="Watson M."/>
            <person name="Adriaenssens E.M."/>
            <person name="Foster-Nyarko E."/>
            <person name="Jarju S."/>
            <person name="Secka A."/>
            <person name="Antonio M."/>
            <person name="Oren A."/>
            <person name="Chaudhuri R.R."/>
            <person name="La Ragione R."/>
            <person name="Hildebrand F."/>
            <person name="Pallen M.J."/>
        </authorList>
    </citation>
    <scope>NUCLEOTIDE SEQUENCE</scope>
    <source>
        <strain evidence="2">1068</strain>
    </source>
</reference>
<comment type="caution">
    <text evidence="2">The sequence shown here is derived from an EMBL/GenBank/DDBJ whole genome shotgun (WGS) entry which is preliminary data.</text>
</comment>
<dbReference type="GO" id="GO:0004853">
    <property type="term" value="F:uroporphyrinogen decarboxylase activity"/>
    <property type="evidence" value="ECO:0007669"/>
    <property type="project" value="InterPro"/>
</dbReference>
<dbReference type="AlphaFoldDB" id="A0A9D2FT58"/>
<keyword evidence="2" id="KW-0489">Methyltransferase</keyword>
<reference evidence="2" key="2">
    <citation type="submission" date="2021-04" db="EMBL/GenBank/DDBJ databases">
        <authorList>
            <person name="Gilroy R."/>
        </authorList>
    </citation>
    <scope>NUCLEOTIDE SEQUENCE</scope>
    <source>
        <strain evidence="2">1068</strain>
    </source>
</reference>
<sequence length="362" mass="42222">MGKLVFQEQEMEVKDTFMYMGTEIRERKTPITPKENFEAMLHNRPHWQPSIYDYMYLFPKCVPDNPAKGNVSDEKLPPSMLGGRDMFGIDWEYVEDIGGSTVRPGQPLLSDANEWYDKVVFPTKEVIDSWDWEECRRNAEKNMREPYLWEPVICTGWFERLISFMDFGEAAMAMIDEDQQEAIKALFDRLSNLYIVLIDKFMEVFPGKIGAVCLHDDWGHQRGIFFSPDTVREMIVPYMKKVTDYCHSKGLYTECHSCGKVDALLPCYIEAGFDMLECQPLLDFAEVVPKYGNQLKMHVSPEVPEPGATQEEYRAAARKFVDLVCSYGKPVIMEGYYSNPMTPEFLEEVYRYSRVRFEELYH</sequence>
<dbReference type="Gene3D" id="3.20.20.210">
    <property type="match status" value="1"/>
</dbReference>
<dbReference type="EMBL" id="DXBG01000254">
    <property type="protein sequence ID" value="HIZ66375.1"/>
    <property type="molecule type" value="Genomic_DNA"/>
</dbReference>
<keyword evidence="2" id="KW-0808">Transferase</keyword>
<dbReference type="InterPro" id="IPR000257">
    <property type="entry name" value="Uroporphyrinogen_deCOase"/>
</dbReference>
<dbReference type="InterPro" id="IPR038071">
    <property type="entry name" value="UROD/MetE-like_sf"/>
</dbReference>
<feature type="domain" description="Uroporphyrinogen decarboxylase (URO-D)" evidence="1">
    <location>
        <begin position="179"/>
        <end position="322"/>
    </location>
</feature>
<dbReference type="Proteomes" id="UP000824056">
    <property type="component" value="Unassembled WGS sequence"/>
</dbReference>
<dbReference type="GO" id="GO:0032259">
    <property type="term" value="P:methylation"/>
    <property type="evidence" value="ECO:0007669"/>
    <property type="project" value="UniProtKB-KW"/>
</dbReference>
<proteinExistence type="predicted"/>
<dbReference type="Pfam" id="PF01208">
    <property type="entry name" value="URO-D"/>
    <property type="match status" value="1"/>
</dbReference>